<dbReference type="Proteomes" id="UP000324222">
    <property type="component" value="Unassembled WGS sequence"/>
</dbReference>
<keyword evidence="3" id="KW-1185">Reference proteome</keyword>
<reference evidence="2 3" key="1">
    <citation type="submission" date="2019-05" db="EMBL/GenBank/DDBJ databases">
        <title>Another draft genome of Portunus trituberculatus and its Hox gene families provides insights of decapod evolution.</title>
        <authorList>
            <person name="Jeong J.-H."/>
            <person name="Song I."/>
            <person name="Kim S."/>
            <person name="Choi T."/>
            <person name="Kim D."/>
            <person name="Ryu S."/>
            <person name="Kim W."/>
        </authorList>
    </citation>
    <scope>NUCLEOTIDE SEQUENCE [LARGE SCALE GENOMIC DNA]</scope>
    <source>
        <tissue evidence="2">Muscle</tissue>
    </source>
</reference>
<protein>
    <submittedName>
        <fullName evidence="2">Uncharacterized protein</fullName>
    </submittedName>
</protein>
<dbReference type="EMBL" id="VSRR010002531">
    <property type="protein sequence ID" value="MPC31938.1"/>
    <property type="molecule type" value="Genomic_DNA"/>
</dbReference>
<feature type="compositionally biased region" description="Basic residues" evidence="1">
    <location>
        <begin position="145"/>
        <end position="155"/>
    </location>
</feature>
<comment type="caution">
    <text evidence="2">The sequence shown here is derived from an EMBL/GenBank/DDBJ whole genome shotgun (WGS) entry which is preliminary data.</text>
</comment>
<dbReference type="AlphaFoldDB" id="A0A5B7EEM7"/>
<sequence length="230" mass="25928">MIIAGCTHQTNYHSALRAHLTLIVTAHLLLLHRRRGRNFLKSDRWMNKLLRCTKHSVIHQGMLSLPLEHAYSPEDERPGASFVSYKDLAQIHIASVSYAAPRVTVRSILAESRVKNIYLCGLALTDHQQRTRLELERRDCEMRCGHTHSSRRAKPSTRQPYDKTGNGSRQKSLLDRVFGLNQSRHSDPPCPASSLPPLTPYPAKTDPLPRSGLVCGYAAVATPYTFNRNV</sequence>
<evidence type="ECO:0000313" key="3">
    <source>
        <dbReference type="Proteomes" id="UP000324222"/>
    </source>
</evidence>
<name>A0A5B7EEM7_PORTR</name>
<proteinExistence type="predicted"/>
<accession>A0A5B7EEM7</accession>
<feature type="region of interest" description="Disordered" evidence="1">
    <location>
        <begin position="144"/>
        <end position="203"/>
    </location>
</feature>
<evidence type="ECO:0000256" key="1">
    <source>
        <dbReference type="SAM" id="MobiDB-lite"/>
    </source>
</evidence>
<organism evidence="2 3">
    <name type="scientific">Portunus trituberculatus</name>
    <name type="common">Swimming crab</name>
    <name type="synonym">Neptunus trituberculatus</name>
    <dbReference type="NCBI Taxonomy" id="210409"/>
    <lineage>
        <taxon>Eukaryota</taxon>
        <taxon>Metazoa</taxon>
        <taxon>Ecdysozoa</taxon>
        <taxon>Arthropoda</taxon>
        <taxon>Crustacea</taxon>
        <taxon>Multicrustacea</taxon>
        <taxon>Malacostraca</taxon>
        <taxon>Eumalacostraca</taxon>
        <taxon>Eucarida</taxon>
        <taxon>Decapoda</taxon>
        <taxon>Pleocyemata</taxon>
        <taxon>Brachyura</taxon>
        <taxon>Eubrachyura</taxon>
        <taxon>Portunoidea</taxon>
        <taxon>Portunidae</taxon>
        <taxon>Portuninae</taxon>
        <taxon>Portunus</taxon>
    </lineage>
</organism>
<gene>
    <name evidence="2" type="ORF">E2C01_025239</name>
</gene>
<evidence type="ECO:0000313" key="2">
    <source>
        <dbReference type="EMBL" id="MPC31938.1"/>
    </source>
</evidence>